<dbReference type="GO" id="GO:0016410">
    <property type="term" value="F:N-acyltransferase activity"/>
    <property type="evidence" value="ECO:0007669"/>
    <property type="project" value="TreeGrafter"/>
</dbReference>
<comment type="similarity">
    <text evidence="1">Belongs to the lysine N-acyltransferase MbtK family.</text>
</comment>
<dbReference type="OrthoDB" id="4250781at2759"/>
<dbReference type="AlphaFoldDB" id="A0A9P5YZ08"/>
<gene>
    <name evidence="3" type="ORF">BDN70DRAFT_836226</name>
</gene>
<dbReference type="PANTHER" id="PTHR31438">
    <property type="entry name" value="LYSINE N-ACYLTRANSFERASE C17G9.06C-RELATED"/>
    <property type="match status" value="1"/>
</dbReference>
<dbReference type="SMART" id="SM01006">
    <property type="entry name" value="AlcB"/>
    <property type="match status" value="1"/>
</dbReference>
<evidence type="ECO:0000256" key="1">
    <source>
        <dbReference type="ARBA" id="ARBA00009893"/>
    </source>
</evidence>
<dbReference type="PANTHER" id="PTHR31438:SF1">
    <property type="entry name" value="LYSINE N-ACYLTRANSFERASE C17G9.06C-RELATED"/>
    <property type="match status" value="1"/>
</dbReference>
<evidence type="ECO:0000313" key="3">
    <source>
        <dbReference type="EMBL" id="KAF9478353.1"/>
    </source>
</evidence>
<dbReference type="Proteomes" id="UP000807469">
    <property type="component" value="Unassembled WGS sequence"/>
</dbReference>
<dbReference type="Pfam" id="PF13523">
    <property type="entry name" value="Acetyltransf_8"/>
    <property type="match status" value="1"/>
</dbReference>
<evidence type="ECO:0000313" key="4">
    <source>
        <dbReference type="Proteomes" id="UP000807469"/>
    </source>
</evidence>
<dbReference type="EMBL" id="MU155236">
    <property type="protein sequence ID" value="KAF9478353.1"/>
    <property type="molecule type" value="Genomic_DNA"/>
</dbReference>
<feature type="domain" description="Acyltransferase MbtK/IucB-like conserved" evidence="2">
    <location>
        <begin position="256"/>
        <end position="304"/>
    </location>
</feature>
<dbReference type="SUPFAM" id="SSF55729">
    <property type="entry name" value="Acyl-CoA N-acyltransferases (Nat)"/>
    <property type="match status" value="1"/>
</dbReference>
<dbReference type="GO" id="GO:0019290">
    <property type="term" value="P:siderophore biosynthetic process"/>
    <property type="evidence" value="ECO:0007669"/>
    <property type="project" value="InterPro"/>
</dbReference>
<comment type="caution">
    <text evidence="3">The sequence shown here is derived from an EMBL/GenBank/DDBJ whole genome shotgun (WGS) entry which is preliminary data.</text>
</comment>
<evidence type="ECO:0000259" key="2">
    <source>
        <dbReference type="SMART" id="SM01006"/>
    </source>
</evidence>
<accession>A0A9P5YZ08</accession>
<dbReference type="InterPro" id="IPR019432">
    <property type="entry name" value="Acyltransferase_MbtK/IucB-like"/>
</dbReference>
<reference evidence="3" key="1">
    <citation type="submission" date="2020-11" db="EMBL/GenBank/DDBJ databases">
        <authorList>
            <consortium name="DOE Joint Genome Institute"/>
            <person name="Ahrendt S."/>
            <person name="Riley R."/>
            <person name="Andreopoulos W."/>
            <person name="Labutti K."/>
            <person name="Pangilinan J."/>
            <person name="Ruiz-Duenas F.J."/>
            <person name="Barrasa J.M."/>
            <person name="Sanchez-Garcia M."/>
            <person name="Camarero S."/>
            <person name="Miyauchi S."/>
            <person name="Serrano A."/>
            <person name="Linde D."/>
            <person name="Babiker R."/>
            <person name="Drula E."/>
            <person name="Ayuso-Fernandez I."/>
            <person name="Pacheco R."/>
            <person name="Padilla G."/>
            <person name="Ferreira P."/>
            <person name="Barriuso J."/>
            <person name="Kellner H."/>
            <person name="Castanera R."/>
            <person name="Alfaro M."/>
            <person name="Ramirez L."/>
            <person name="Pisabarro A.G."/>
            <person name="Kuo A."/>
            <person name="Tritt A."/>
            <person name="Lipzen A."/>
            <person name="He G."/>
            <person name="Yan M."/>
            <person name="Ng V."/>
            <person name="Cullen D."/>
            <person name="Martin F."/>
            <person name="Rosso M.-N."/>
            <person name="Henrissat B."/>
            <person name="Hibbett D."/>
            <person name="Martinez A.T."/>
            <person name="Grigoriev I.V."/>
        </authorList>
    </citation>
    <scope>NUCLEOTIDE SEQUENCE</scope>
    <source>
        <strain evidence="3">CIRM-BRFM 674</strain>
    </source>
</reference>
<organism evidence="3 4">
    <name type="scientific">Pholiota conissans</name>
    <dbReference type="NCBI Taxonomy" id="109636"/>
    <lineage>
        <taxon>Eukaryota</taxon>
        <taxon>Fungi</taxon>
        <taxon>Dikarya</taxon>
        <taxon>Basidiomycota</taxon>
        <taxon>Agaricomycotina</taxon>
        <taxon>Agaricomycetes</taxon>
        <taxon>Agaricomycetidae</taxon>
        <taxon>Agaricales</taxon>
        <taxon>Agaricineae</taxon>
        <taxon>Strophariaceae</taxon>
        <taxon>Pholiota</taxon>
    </lineage>
</organism>
<sequence>MEASTTPARRLQSVANHTASATSSTGELLLVLPDGGKVQVSQLEPSEQNNDIFLDGAHILTYTISNKPKPAFDVASVGTPFQGNTKHIPKYSPLTLTAPSDVALADFWVNVYALFTLYHTQENIPITLDALPNNAEIRQYLLASGLARLYPTPHILAAQIDVAPTDILFLSRATFWQGAGTVGFHTRPCWLLNPKPIFPWISSYTRSERVIAMHPLRPEKPQPGEVLYRRYCSAVGQTLDITYFDLDGVHDGSAARSKDGVSRHLTAFHKWHNDDRVNAAWGERGDLATHRAYVEGVMKDPHALLCMLSWDGELMGYVEIVYTKEDHVAQHYPSSVVPGLWERGIHVLVGESKFLGGGRSEIWLRCLIHYIFLDDPRTARVIGEPSSDNLAITKAALAAGFHSEITFDFPYKRSNLLHNPREKFFTLCKLR</sequence>
<dbReference type="InterPro" id="IPR016181">
    <property type="entry name" value="Acyl_CoA_acyltransferase"/>
</dbReference>
<keyword evidence="4" id="KW-1185">Reference proteome</keyword>
<protein>
    <recommendedName>
        <fullName evidence="2">Acyltransferase MbtK/IucB-like conserved domain-containing protein</fullName>
    </recommendedName>
</protein>
<dbReference type="Gene3D" id="3.40.630.30">
    <property type="match status" value="1"/>
</dbReference>
<name>A0A9P5YZ08_9AGAR</name>
<proteinExistence type="inferred from homology"/>